<evidence type="ECO:0000313" key="6">
    <source>
        <dbReference type="Proteomes" id="UP001592528"/>
    </source>
</evidence>
<dbReference type="Proteomes" id="UP001592528">
    <property type="component" value="Unassembled WGS sequence"/>
</dbReference>
<feature type="domain" description="HTH gntR-type" evidence="4">
    <location>
        <begin position="2"/>
        <end position="72"/>
    </location>
</feature>
<reference evidence="5 6" key="1">
    <citation type="submission" date="2024-09" db="EMBL/GenBank/DDBJ databases">
        <authorList>
            <person name="Lee S.D."/>
        </authorList>
    </citation>
    <scope>NUCLEOTIDE SEQUENCE [LARGE SCALE GENOMIC DNA]</scope>
    <source>
        <strain evidence="5 6">N1-5</strain>
    </source>
</reference>
<dbReference type="InterPro" id="IPR036390">
    <property type="entry name" value="WH_DNA-bd_sf"/>
</dbReference>
<name>A0ABV6UM19_9ACTN</name>
<evidence type="ECO:0000256" key="2">
    <source>
        <dbReference type="ARBA" id="ARBA00023125"/>
    </source>
</evidence>
<evidence type="ECO:0000256" key="3">
    <source>
        <dbReference type="ARBA" id="ARBA00023163"/>
    </source>
</evidence>
<dbReference type="Pfam" id="PF00392">
    <property type="entry name" value="GntR"/>
    <property type="match status" value="1"/>
</dbReference>
<keyword evidence="1" id="KW-0805">Transcription regulation</keyword>
<dbReference type="InterPro" id="IPR000524">
    <property type="entry name" value="Tscrpt_reg_HTH_GntR"/>
</dbReference>
<keyword evidence="3" id="KW-0804">Transcription</keyword>
<dbReference type="RefSeq" id="WP_051724883.1">
    <property type="nucleotide sequence ID" value="NZ_JBHEZZ010000006.1"/>
</dbReference>
<dbReference type="Gene3D" id="1.10.10.10">
    <property type="entry name" value="Winged helix-like DNA-binding domain superfamily/Winged helix DNA-binding domain"/>
    <property type="match status" value="1"/>
</dbReference>
<sequence>MNGSPKTAVQRVADAVRYWSERLGGGAPLPSQEELAEQFNVSRDTVQKALKLLSEEGLIDSIRGSGTFVAGAVPDADVDGDELEPAILALGPHLDRAFQAPHVTIDFFGFTAETLAKELTPRLVRVWLTDSTPPESLHIRLLLPDMERLAVPRAVDAADDPRPLERLRGVASRSVGSLREAVEDLRSRNAVLDSSLEVRTVPMTPQVKLFVINKDLALRGWYKLVRRKVELPERSGSGMEDVDIYDFMGLDANLLLQRPHAVAESQEWFDSLWSIIAVDSKLSE</sequence>
<dbReference type="InterPro" id="IPR036388">
    <property type="entry name" value="WH-like_DNA-bd_sf"/>
</dbReference>
<evidence type="ECO:0000259" key="4">
    <source>
        <dbReference type="PROSITE" id="PS50949"/>
    </source>
</evidence>
<comment type="caution">
    <text evidence="5">The sequence shown here is derived from an EMBL/GenBank/DDBJ whole genome shotgun (WGS) entry which is preliminary data.</text>
</comment>
<proteinExistence type="predicted"/>
<keyword evidence="6" id="KW-1185">Reference proteome</keyword>
<dbReference type="EMBL" id="JBHEZZ010000006">
    <property type="protein sequence ID" value="MFC1402502.1"/>
    <property type="molecule type" value="Genomic_DNA"/>
</dbReference>
<gene>
    <name evidence="5" type="ORF">ACEZDJ_14535</name>
</gene>
<dbReference type="InterPro" id="IPR050679">
    <property type="entry name" value="Bact_HTH_transcr_reg"/>
</dbReference>
<accession>A0ABV6UM19</accession>
<dbReference type="SMART" id="SM00345">
    <property type="entry name" value="HTH_GNTR"/>
    <property type="match status" value="1"/>
</dbReference>
<evidence type="ECO:0000256" key="1">
    <source>
        <dbReference type="ARBA" id="ARBA00023015"/>
    </source>
</evidence>
<dbReference type="SUPFAM" id="SSF46785">
    <property type="entry name" value="Winged helix' DNA-binding domain"/>
    <property type="match status" value="1"/>
</dbReference>
<dbReference type="CDD" id="cd07377">
    <property type="entry name" value="WHTH_GntR"/>
    <property type="match status" value="1"/>
</dbReference>
<dbReference type="PANTHER" id="PTHR44846:SF17">
    <property type="entry name" value="GNTR-FAMILY TRANSCRIPTIONAL REGULATOR"/>
    <property type="match status" value="1"/>
</dbReference>
<keyword evidence="2" id="KW-0238">DNA-binding</keyword>
<dbReference type="PRINTS" id="PR00035">
    <property type="entry name" value="HTHGNTR"/>
</dbReference>
<dbReference type="PANTHER" id="PTHR44846">
    <property type="entry name" value="MANNOSYL-D-GLYCERATE TRANSPORT/METABOLISM SYSTEM REPRESSOR MNGR-RELATED"/>
    <property type="match status" value="1"/>
</dbReference>
<organism evidence="5 6">
    <name type="scientific">Streptacidiphilus cavernicola</name>
    <dbReference type="NCBI Taxonomy" id="3342716"/>
    <lineage>
        <taxon>Bacteria</taxon>
        <taxon>Bacillati</taxon>
        <taxon>Actinomycetota</taxon>
        <taxon>Actinomycetes</taxon>
        <taxon>Kitasatosporales</taxon>
        <taxon>Streptomycetaceae</taxon>
        <taxon>Streptacidiphilus</taxon>
    </lineage>
</organism>
<dbReference type="PROSITE" id="PS50949">
    <property type="entry name" value="HTH_GNTR"/>
    <property type="match status" value="1"/>
</dbReference>
<protein>
    <submittedName>
        <fullName evidence="5">Winged helix-turn-helix domain-containing protein</fullName>
    </submittedName>
</protein>
<evidence type="ECO:0000313" key="5">
    <source>
        <dbReference type="EMBL" id="MFC1402502.1"/>
    </source>
</evidence>